<dbReference type="AlphaFoldDB" id="A0AAV2QZG6"/>
<feature type="transmembrane region" description="Helical" evidence="2">
    <location>
        <begin position="20"/>
        <end position="45"/>
    </location>
</feature>
<protein>
    <submittedName>
        <fullName evidence="3">Uncharacterized protein</fullName>
    </submittedName>
</protein>
<evidence type="ECO:0000256" key="2">
    <source>
        <dbReference type="SAM" id="Phobius"/>
    </source>
</evidence>
<evidence type="ECO:0000313" key="4">
    <source>
        <dbReference type="Proteomes" id="UP001497623"/>
    </source>
</evidence>
<sequence>QGSSSEVSVVGGLMLKRPSVMVSGVLVLLGVVDCLVSLACATITVREACGLYSTSSRPVPGQSEGHNRKERLYNWLGQQKTIFPMGHGGRVSSVSQFVPLSSSDSASSATPRRSTGENLGTASSLSINPKHQVHPTQHTSLPAPSHSTKEPHQVPQPRVNLPQPSLQPSSYGPPSQYSAKHPSPSQHSVYPPHSHKSAYTSGGSHSMLIPSALLPYQSPHPHHSRPPIMPTQHPYNSLPQPLYPPHSTHPSLYYPHFITPMMPHYPPEQALQMHKKEKKRKKSSKKKKEGKKKHKKNVLTDEQIEKSYTGLDREIADSFIENAMEPGISINRAFNSSFEQDSF</sequence>
<feature type="compositionally biased region" description="Low complexity" evidence="1">
    <location>
        <begin position="100"/>
        <end position="113"/>
    </location>
</feature>
<keyword evidence="4" id="KW-1185">Reference proteome</keyword>
<gene>
    <name evidence="3" type="ORF">MNOR_LOCUS18203</name>
</gene>
<feature type="compositionally biased region" description="Polar residues" evidence="1">
    <location>
        <begin position="116"/>
        <end position="146"/>
    </location>
</feature>
<evidence type="ECO:0000313" key="3">
    <source>
        <dbReference type="EMBL" id="CAL4105900.1"/>
    </source>
</evidence>
<organism evidence="3 4">
    <name type="scientific">Meganyctiphanes norvegica</name>
    <name type="common">Northern krill</name>
    <name type="synonym">Thysanopoda norvegica</name>
    <dbReference type="NCBI Taxonomy" id="48144"/>
    <lineage>
        <taxon>Eukaryota</taxon>
        <taxon>Metazoa</taxon>
        <taxon>Ecdysozoa</taxon>
        <taxon>Arthropoda</taxon>
        <taxon>Crustacea</taxon>
        <taxon>Multicrustacea</taxon>
        <taxon>Malacostraca</taxon>
        <taxon>Eumalacostraca</taxon>
        <taxon>Eucarida</taxon>
        <taxon>Euphausiacea</taxon>
        <taxon>Euphausiidae</taxon>
        <taxon>Meganyctiphanes</taxon>
    </lineage>
</organism>
<keyword evidence="2" id="KW-1133">Transmembrane helix</keyword>
<feature type="compositionally biased region" description="Low complexity" evidence="1">
    <location>
        <begin position="161"/>
        <end position="178"/>
    </location>
</feature>
<keyword evidence="2" id="KW-0472">Membrane</keyword>
<feature type="region of interest" description="Disordered" evidence="1">
    <location>
        <begin position="271"/>
        <end position="301"/>
    </location>
</feature>
<feature type="non-terminal residue" evidence="3">
    <location>
        <position position="1"/>
    </location>
</feature>
<proteinExistence type="predicted"/>
<keyword evidence="2" id="KW-0812">Transmembrane</keyword>
<feature type="region of interest" description="Disordered" evidence="1">
    <location>
        <begin position="100"/>
        <end position="243"/>
    </location>
</feature>
<dbReference type="EMBL" id="CAXKWB010012902">
    <property type="protein sequence ID" value="CAL4105900.1"/>
    <property type="molecule type" value="Genomic_DNA"/>
</dbReference>
<evidence type="ECO:0000256" key="1">
    <source>
        <dbReference type="SAM" id="MobiDB-lite"/>
    </source>
</evidence>
<comment type="caution">
    <text evidence="3">The sequence shown here is derived from an EMBL/GenBank/DDBJ whole genome shotgun (WGS) entry which is preliminary data.</text>
</comment>
<name>A0AAV2QZG6_MEGNR</name>
<accession>A0AAV2QZG6</accession>
<feature type="compositionally biased region" description="Basic residues" evidence="1">
    <location>
        <begin position="273"/>
        <end position="297"/>
    </location>
</feature>
<dbReference type="Proteomes" id="UP001497623">
    <property type="component" value="Unassembled WGS sequence"/>
</dbReference>
<reference evidence="3 4" key="1">
    <citation type="submission" date="2024-05" db="EMBL/GenBank/DDBJ databases">
        <authorList>
            <person name="Wallberg A."/>
        </authorList>
    </citation>
    <scope>NUCLEOTIDE SEQUENCE [LARGE SCALE GENOMIC DNA]</scope>
</reference>